<evidence type="ECO:0000313" key="4">
    <source>
        <dbReference type="Proteomes" id="UP000792457"/>
    </source>
</evidence>
<dbReference type="Proteomes" id="UP000792457">
    <property type="component" value="Unassembled WGS sequence"/>
</dbReference>
<reference evidence="3" key="2">
    <citation type="submission" date="2017-10" db="EMBL/GenBank/DDBJ databases">
        <title>Ladona fulva Genome sequencing and assembly.</title>
        <authorList>
            <person name="Murali S."/>
            <person name="Richards S."/>
            <person name="Bandaranaike D."/>
            <person name="Bellair M."/>
            <person name="Blankenburg K."/>
            <person name="Chao H."/>
            <person name="Dinh H."/>
            <person name="Doddapaneni H."/>
            <person name="Dugan-Rocha S."/>
            <person name="Elkadiri S."/>
            <person name="Gnanaolivu R."/>
            <person name="Hernandez B."/>
            <person name="Skinner E."/>
            <person name="Javaid M."/>
            <person name="Lee S."/>
            <person name="Li M."/>
            <person name="Ming W."/>
            <person name="Munidasa M."/>
            <person name="Muniz J."/>
            <person name="Nguyen L."/>
            <person name="Hughes D."/>
            <person name="Osuji N."/>
            <person name="Pu L.-L."/>
            <person name="Puazo M."/>
            <person name="Qu C."/>
            <person name="Quiroz J."/>
            <person name="Raj R."/>
            <person name="Weissenberger G."/>
            <person name="Xin Y."/>
            <person name="Zou X."/>
            <person name="Han Y."/>
            <person name="Worley K."/>
            <person name="Muzny D."/>
            <person name="Gibbs R."/>
        </authorList>
    </citation>
    <scope>NUCLEOTIDE SEQUENCE</scope>
    <source>
        <strain evidence="3">Sampled in the wild</strain>
    </source>
</reference>
<dbReference type="PANTHER" id="PTHR23347">
    <property type="entry name" value="COLORECTAL MUTANT CANCER PROTEIN MCC PROTEIN -RELATED"/>
    <property type="match status" value="1"/>
</dbReference>
<feature type="region of interest" description="Disordered" evidence="2">
    <location>
        <begin position="304"/>
        <end position="376"/>
    </location>
</feature>
<feature type="region of interest" description="Disordered" evidence="2">
    <location>
        <begin position="1"/>
        <end position="56"/>
    </location>
</feature>
<dbReference type="OrthoDB" id="6256369at2759"/>
<name>A0A8K0P3H6_LADFU</name>
<keyword evidence="1" id="KW-0175">Coiled coil</keyword>
<accession>A0A8K0P3H6</accession>
<reference evidence="3" key="1">
    <citation type="submission" date="2013-04" db="EMBL/GenBank/DDBJ databases">
        <authorList>
            <person name="Qu J."/>
            <person name="Murali S.C."/>
            <person name="Bandaranaike D."/>
            <person name="Bellair M."/>
            <person name="Blankenburg K."/>
            <person name="Chao H."/>
            <person name="Dinh H."/>
            <person name="Doddapaneni H."/>
            <person name="Downs B."/>
            <person name="Dugan-Rocha S."/>
            <person name="Elkadiri S."/>
            <person name="Gnanaolivu R.D."/>
            <person name="Hernandez B."/>
            <person name="Javaid M."/>
            <person name="Jayaseelan J.C."/>
            <person name="Lee S."/>
            <person name="Li M."/>
            <person name="Ming W."/>
            <person name="Munidasa M."/>
            <person name="Muniz J."/>
            <person name="Nguyen L."/>
            <person name="Ongeri F."/>
            <person name="Osuji N."/>
            <person name="Pu L.-L."/>
            <person name="Puazo M."/>
            <person name="Qu C."/>
            <person name="Quiroz J."/>
            <person name="Raj R."/>
            <person name="Weissenberger G."/>
            <person name="Xin Y."/>
            <person name="Zou X."/>
            <person name="Han Y."/>
            <person name="Richards S."/>
            <person name="Worley K."/>
            <person name="Muzny D."/>
            <person name="Gibbs R."/>
        </authorList>
    </citation>
    <scope>NUCLEOTIDE SEQUENCE</scope>
    <source>
        <strain evidence="3">Sampled in the wild</strain>
    </source>
</reference>
<evidence type="ECO:0008006" key="5">
    <source>
        <dbReference type="Google" id="ProtNLM"/>
    </source>
</evidence>
<sequence>MQIITPPVAPSRPEIPPMTEYHGRNISERPPCCPVAHSHEVPRRSPRRMSSVPDRGGMVDRWVGTVGEAITSTSASHLQPSPLRASPPQFLPPPPPPLRENSHPKVAERVRIHRVAEGQNVVGDHGNLTPSEMVDLGGCCNSRTAEHLVRDMREESAAQELRHATQCGYVAGSCSSGMSPNSPYQWKGETVPSQSCITRLPMESSQMGEAEREAPIQPSCGCLPVLRALELEVERQAGRAEAHRATSELTALSLEECRSACERQALVLGRRGSDIVGLALALSYAIPLCRACFILTRLFDSHQASEKKGKPEEATIMSSTSNTRQELAKMKSRIPEFQSRGDSKGSERSRSSKKGDAPTSGGSSGSGRSAEPEKSWLCRKREELGRSWGSKKEELSKSGNNEQVNEEGRKVREAMFVDEGGYGKILSHGSRSGSSEDRSSKGGDSVIGSTSSSSGGEECVATRADVGCGGVDAADLVRILEAEAASLVESLDCKMKMLNMAETRTEEIAEECGDRKEEDGCPNTLRQLGKHISILLKSLSSCGIDLKKANEMAAEASSSENELGLLAPNANPEPYPSSQGHLGRKADLEVAVLMQELMAMREERAVLRQRIHALEGEREELGRMCMLLKLGRGEEAAEAGAGGSILPHIPSTKDLIRLVEESGRCGQSSERHREGGAMVDNICREEWLETRLQELALTLEQVATSADVRLRQSTAVMNDLRRTNGNLAHSLDRCRRRYQQRLKTLETQMKNLVERHASQVRTLRQRISQLEERNEAEVGIGRDVSQTTGRAGEISL</sequence>
<dbReference type="PANTHER" id="PTHR23347:SF6">
    <property type="entry name" value="FI17904P1"/>
    <property type="match status" value="1"/>
</dbReference>
<feature type="compositionally biased region" description="Basic and acidic residues" evidence="2">
    <location>
        <begin position="406"/>
        <end position="415"/>
    </location>
</feature>
<dbReference type="AlphaFoldDB" id="A0A8K0P3H6"/>
<dbReference type="InterPro" id="IPR040171">
    <property type="entry name" value="USBP1-like"/>
</dbReference>
<comment type="caution">
    <text evidence="3">The sequence shown here is derived from an EMBL/GenBank/DDBJ whole genome shotgun (WGS) entry which is preliminary data.</text>
</comment>
<feature type="coiled-coil region" evidence="1">
    <location>
        <begin position="735"/>
        <end position="773"/>
    </location>
</feature>
<evidence type="ECO:0000313" key="3">
    <source>
        <dbReference type="EMBL" id="KAG8232296.1"/>
    </source>
</evidence>
<evidence type="ECO:0000256" key="2">
    <source>
        <dbReference type="SAM" id="MobiDB-lite"/>
    </source>
</evidence>
<feature type="region of interest" description="Disordered" evidence="2">
    <location>
        <begin position="73"/>
        <end position="96"/>
    </location>
</feature>
<feature type="compositionally biased region" description="Low complexity" evidence="2">
    <location>
        <begin position="442"/>
        <end position="456"/>
    </location>
</feature>
<dbReference type="EMBL" id="KZ308609">
    <property type="protein sequence ID" value="KAG8232296.1"/>
    <property type="molecule type" value="Genomic_DNA"/>
</dbReference>
<feature type="compositionally biased region" description="Basic and acidic residues" evidence="2">
    <location>
        <begin position="304"/>
        <end position="313"/>
    </location>
</feature>
<gene>
    <name evidence="3" type="ORF">J437_LFUL011237</name>
</gene>
<protein>
    <recommendedName>
        <fullName evidence="5">Colorectal mutant cancer protein</fullName>
    </recommendedName>
</protein>
<feature type="compositionally biased region" description="Polar residues" evidence="2">
    <location>
        <begin position="316"/>
        <end position="325"/>
    </location>
</feature>
<feature type="compositionally biased region" description="Pro residues" evidence="2">
    <location>
        <begin position="7"/>
        <end position="16"/>
    </location>
</feature>
<organism evidence="3 4">
    <name type="scientific">Ladona fulva</name>
    <name type="common">Scarce chaser dragonfly</name>
    <name type="synonym">Libellula fulva</name>
    <dbReference type="NCBI Taxonomy" id="123851"/>
    <lineage>
        <taxon>Eukaryota</taxon>
        <taxon>Metazoa</taxon>
        <taxon>Ecdysozoa</taxon>
        <taxon>Arthropoda</taxon>
        <taxon>Hexapoda</taxon>
        <taxon>Insecta</taxon>
        <taxon>Pterygota</taxon>
        <taxon>Palaeoptera</taxon>
        <taxon>Odonata</taxon>
        <taxon>Epiprocta</taxon>
        <taxon>Anisoptera</taxon>
        <taxon>Libelluloidea</taxon>
        <taxon>Libellulidae</taxon>
        <taxon>Ladona</taxon>
    </lineage>
</organism>
<feature type="coiled-coil region" evidence="1">
    <location>
        <begin position="590"/>
        <end position="624"/>
    </location>
</feature>
<keyword evidence="4" id="KW-1185">Reference proteome</keyword>
<feature type="compositionally biased region" description="Basic and acidic residues" evidence="2">
    <location>
        <begin position="339"/>
        <end position="356"/>
    </location>
</feature>
<evidence type="ECO:0000256" key="1">
    <source>
        <dbReference type="SAM" id="Coils"/>
    </source>
</evidence>
<proteinExistence type="predicted"/>
<feature type="region of interest" description="Disordered" evidence="2">
    <location>
        <begin position="388"/>
        <end position="458"/>
    </location>
</feature>